<proteinExistence type="predicted"/>
<dbReference type="EMBL" id="FQUQ01000001">
    <property type="protein sequence ID" value="SHE36769.1"/>
    <property type="molecule type" value="Genomic_DNA"/>
</dbReference>
<dbReference type="Gene3D" id="2.60.40.10">
    <property type="entry name" value="Immunoglobulins"/>
    <property type="match status" value="2"/>
</dbReference>
<feature type="domain" description="Ig-like" evidence="1">
    <location>
        <begin position="93"/>
        <end position="170"/>
    </location>
</feature>
<feature type="domain" description="Ig-like" evidence="1">
    <location>
        <begin position="180"/>
        <end position="257"/>
    </location>
</feature>
<dbReference type="Proteomes" id="UP000184287">
    <property type="component" value="Unassembled WGS sequence"/>
</dbReference>
<dbReference type="InterPro" id="IPR055354">
    <property type="entry name" value="DUF7507"/>
</dbReference>
<reference evidence="5" key="1">
    <citation type="submission" date="2016-11" db="EMBL/GenBank/DDBJ databases">
        <authorList>
            <person name="Varghese N."/>
            <person name="Submissions S."/>
        </authorList>
    </citation>
    <scope>NUCLEOTIDE SEQUENCE [LARGE SCALE GENOMIC DNA]</scope>
    <source>
        <strain evidence="5">DSM 16990</strain>
    </source>
</reference>
<dbReference type="RefSeq" id="WP_143166646.1">
    <property type="nucleotide sequence ID" value="NZ_FQUQ01000001.1"/>
</dbReference>
<dbReference type="Pfam" id="PF24346">
    <property type="entry name" value="DUF7507"/>
    <property type="match status" value="2"/>
</dbReference>
<dbReference type="NCBIfam" id="TIGR04131">
    <property type="entry name" value="Bac_Flav_CTERM"/>
    <property type="match status" value="1"/>
</dbReference>
<feature type="domain" description="Ig-like" evidence="1">
    <location>
        <begin position="6"/>
        <end position="83"/>
    </location>
</feature>
<dbReference type="AlphaFoldDB" id="A0A1M4SX85"/>
<dbReference type="InterPro" id="IPR013783">
    <property type="entry name" value="Ig-like_fold"/>
</dbReference>
<evidence type="ECO:0000259" key="2">
    <source>
        <dbReference type="Pfam" id="PF19406"/>
    </source>
</evidence>
<dbReference type="InterPro" id="IPR045828">
    <property type="entry name" value="PKD_Bacteroidetes"/>
</dbReference>
<accession>A0A1M4SX85</accession>
<dbReference type="InterPro" id="IPR044023">
    <property type="entry name" value="Ig_7"/>
</dbReference>
<feature type="domain" description="PKD-like" evidence="2">
    <location>
        <begin position="455"/>
        <end position="517"/>
    </location>
</feature>
<dbReference type="Pfam" id="PF19081">
    <property type="entry name" value="Ig_7"/>
    <property type="match status" value="3"/>
</dbReference>
<name>A0A1M4SX85_9SPHI</name>
<sequence>DIQVDDQAICLGSSVTLNATSSITGAVFTWYSEAALTNRVGTGSSFEVVAPTADVKYYVTVKNAGTCENVVAEAKVVTVKVKPRGLAADIQVDDQTICLGGNVTLKATSTITGAVFNWYTDAQLRNKVYTGSDYPVIPTITTTYYVTVQSTAVCENLAVNVKDVTVTVQPRGLASDIQVDDQVICLGSSVTLKATSTITGAVFNWYTDARLRNKVYTGSDYPVTPTITTTYYVTVKNTITCENISVNAKTVKVIVNPLPAIPTLTSRTSTIFCEGGSTILTSSALTGNRWYKDNIMIPNATAQTYTATESGSYTVIQTNTNGCISPVSLPITVTKNLYPVIPGISPSGTTTFCDGGVVTLTSSSATGNQWYKSGILIPGATHPTYDVSEIGVYTVNVTNTAGCTSAVSASTTVTVNPVPKGFDDQINTLSCSRSTFTYNLQSFNINNTIRGGNGVPSSFTWTVNPTTVSGAVDGFGNAITASLINTGMSPEEVIYTVTPRGLSVGCDGLPFKIKVLVPVCSAISITKTADRSSVAVPGDQINYTITVSNVANASHHNLIVNDPLTGGNLSNPTGDNGNHILEKGEFWTYHTSYVVTQTDLDNNGAPDTDLGEVQNIATVKSTESPTPRTAVANVAIRQNPIIRLVKTGVLNQDYRTINYTFFITNKGNITLKDLQLTDPKLPGLSIPNLTELGPGASTSVTATYTIKEIEKRAGTVINTAKVTGTYNLGSRVSDISGTNENNDDPTVVDIIRYPSAVDDFAKTKADIEVMVPVTNNDRPSLFPLDVATVDVKVQPINGKLQLNRDGKVVYHPNKGYVGLETFTYMVNDDNGLSSNVAVVTINVIPADLEIPNTFTPNGDGKNDTFLIKGRENYESIEISIFNRWGDEVYKNKNYKDEWDGAGLNEGTYFYVLRLKKAGKEEIRRSWVLIKR</sequence>
<dbReference type="Pfam" id="PF19406">
    <property type="entry name" value="PKD_5"/>
    <property type="match status" value="1"/>
</dbReference>
<feature type="domain" description="DUF7507" evidence="3">
    <location>
        <begin position="522"/>
        <end position="626"/>
    </location>
</feature>
<evidence type="ECO:0000313" key="5">
    <source>
        <dbReference type="Proteomes" id="UP000184287"/>
    </source>
</evidence>
<dbReference type="Gene3D" id="2.60.40.3440">
    <property type="match status" value="1"/>
</dbReference>
<protein>
    <submittedName>
        <fullName evidence="4">Conserved repeat domain-containing protein/gliding motility-associated C-terminal domain-containing protein</fullName>
    </submittedName>
</protein>
<dbReference type="OrthoDB" id="1488276at2"/>
<dbReference type="Pfam" id="PF13585">
    <property type="entry name" value="CHU_C"/>
    <property type="match status" value="1"/>
</dbReference>
<dbReference type="STRING" id="288992.SAMN04488522_1011"/>
<gene>
    <name evidence="4" type="ORF">SAMN04488522_1011</name>
</gene>
<feature type="non-terminal residue" evidence="4">
    <location>
        <position position="1"/>
    </location>
</feature>
<keyword evidence="5" id="KW-1185">Reference proteome</keyword>
<organism evidence="4 5">
    <name type="scientific">Pedobacter caeni</name>
    <dbReference type="NCBI Taxonomy" id="288992"/>
    <lineage>
        <taxon>Bacteria</taxon>
        <taxon>Pseudomonadati</taxon>
        <taxon>Bacteroidota</taxon>
        <taxon>Sphingobacteriia</taxon>
        <taxon>Sphingobacteriales</taxon>
        <taxon>Sphingobacteriaceae</taxon>
        <taxon>Pedobacter</taxon>
    </lineage>
</organism>
<dbReference type="NCBIfam" id="TIGR01451">
    <property type="entry name" value="B_ant_repeat"/>
    <property type="match status" value="1"/>
</dbReference>
<dbReference type="Pfam" id="PF17963">
    <property type="entry name" value="Big_9"/>
    <property type="match status" value="1"/>
</dbReference>
<dbReference type="InterPro" id="IPR026341">
    <property type="entry name" value="T9SS_type_B"/>
</dbReference>
<evidence type="ECO:0000259" key="3">
    <source>
        <dbReference type="Pfam" id="PF24346"/>
    </source>
</evidence>
<feature type="domain" description="DUF7507" evidence="3">
    <location>
        <begin position="639"/>
        <end position="734"/>
    </location>
</feature>
<evidence type="ECO:0000259" key="1">
    <source>
        <dbReference type="Pfam" id="PF19081"/>
    </source>
</evidence>
<dbReference type="InterPro" id="IPR047589">
    <property type="entry name" value="DUF11_rpt"/>
</dbReference>
<evidence type="ECO:0000313" key="4">
    <source>
        <dbReference type="EMBL" id="SHE36769.1"/>
    </source>
</evidence>